<protein>
    <recommendedName>
        <fullName evidence="11">Murein endopeptidase K</fullName>
    </recommendedName>
</protein>
<dbReference type="GO" id="GO:0008237">
    <property type="term" value="F:metallopeptidase activity"/>
    <property type="evidence" value="ECO:0007669"/>
    <property type="project" value="UniProtKB-KW"/>
</dbReference>
<evidence type="ECO:0000256" key="5">
    <source>
        <dbReference type="ARBA" id="ARBA00022729"/>
    </source>
</evidence>
<dbReference type="GO" id="GO:0006508">
    <property type="term" value="P:proteolysis"/>
    <property type="evidence" value="ECO:0007669"/>
    <property type="project" value="UniProtKB-KW"/>
</dbReference>
<evidence type="ECO:0000256" key="3">
    <source>
        <dbReference type="ARBA" id="ARBA00022670"/>
    </source>
</evidence>
<comment type="cofactor">
    <cofactor evidence="1">
        <name>Zn(2+)</name>
        <dbReference type="ChEBI" id="CHEBI:29105"/>
    </cofactor>
</comment>
<keyword evidence="15" id="KW-1185">Reference proteome</keyword>
<comment type="caution">
    <text evidence="14">The sequence shown here is derived from an EMBL/GenBank/DDBJ whole genome shotgun (WGS) entry which is preliminary data.</text>
</comment>
<dbReference type="Gene3D" id="3.30.1380.10">
    <property type="match status" value="1"/>
</dbReference>
<feature type="chain" id="PRO_5013352226" description="Murein endopeptidase K" evidence="13">
    <location>
        <begin position="21"/>
        <end position="639"/>
    </location>
</feature>
<sequence length="639" mass="67334">MSVWPRWLAAVILAFGFLTAAATGASAQTRSLKLYNLHTKEKAEIVFKRGGRYDQAGLKKINVILRDWRRNEPTKMDPRLLDLVWEAYRQSGATDYIQVVCGYRSSSTNSMLRSRSRGVAKKSQHMLGKAMDFYIPGVPLKKLRDIGLRMQGGGVGYYPRSGSPFVHMDVGNVRHWPGISRQELARVFPNGKTLHVPSDGKPLPGYSQALASYKARKGAGAPAIELASAGGGFKKSGGLLAAFFGGGEDEADDSADVAAAPAPKSKSVKLATAKPTPAAKNSKLPGIAIVSPQDAKRAEIPQIADAPAPEPEEDTPETIIAALPARSVPLPDFAPRPKTDVGAQPPENVPFGVADATATTEQAVATAQAPASAPFGMAEPSAVADAAQVAANNIPLPTWRPDHSLPADLAAADLAPQDKDVLLALADTAGHRKTATDAFPVLPSARPDLAQPDLAQPDLAQPDLAQPDLERPDLAQTDQVQSDAVKAVLERVSATDEYQVASLSQPSSILSDATNGNAASPREAVFTRPAGSDPAAAIGAGVKTTRKAARATARDLKPGPKSVVVAAEPKAARWALNSGENVATVSSATTAPRYAYNIVHTPPTEVYTAGFQPNDQLADANRFTGNAVKFMSVARFQTK</sequence>
<comment type="pathway">
    <text evidence="2">Cell wall biogenesis; cell wall polysaccharide biosynthesis.</text>
</comment>
<dbReference type="RefSeq" id="WP_095517220.1">
    <property type="nucleotide sequence ID" value="NZ_NPKH01000004.1"/>
</dbReference>
<feature type="signal peptide" evidence="13">
    <location>
        <begin position="1"/>
        <end position="20"/>
    </location>
</feature>
<accession>A0A271KN10</accession>
<dbReference type="SUPFAM" id="SSF55166">
    <property type="entry name" value="Hedgehog/DD-peptidase"/>
    <property type="match status" value="1"/>
</dbReference>
<keyword evidence="9" id="KW-0961">Cell wall biogenesis/degradation</keyword>
<dbReference type="EMBL" id="NPKH01000004">
    <property type="protein sequence ID" value="PAP97218.1"/>
    <property type="molecule type" value="Genomic_DNA"/>
</dbReference>
<keyword evidence="7" id="KW-0862">Zinc</keyword>
<evidence type="ECO:0000256" key="4">
    <source>
        <dbReference type="ARBA" id="ARBA00022723"/>
    </source>
</evidence>
<evidence type="ECO:0000256" key="9">
    <source>
        <dbReference type="ARBA" id="ARBA00023316"/>
    </source>
</evidence>
<reference evidence="14 15" key="1">
    <citation type="submission" date="2017-08" db="EMBL/GenBank/DDBJ databases">
        <title>Mesorhizobium wenxinae sp. nov., a novel rhizobial species isolated from root nodules of chickpea (Cicer arietinum L.).</title>
        <authorList>
            <person name="Zhang J."/>
        </authorList>
    </citation>
    <scope>NUCLEOTIDE SEQUENCE [LARGE SCALE GENOMIC DNA]</scope>
    <source>
        <strain evidence="15">WYCCWR 10019</strain>
    </source>
</reference>
<keyword evidence="3" id="KW-0645">Protease</keyword>
<evidence type="ECO:0000256" key="2">
    <source>
        <dbReference type="ARBA" id="ARBA00004776"/>
    </source>
</evidence>
<evidence type="ECO:0000313" key="15">
    <source>
        <dbReference type="Proteomes" id="UP000215931"/>
    </source>
</evidence>
<evidence type="ECO:0000256" key="6">
    <source>
        <dbReference type="ARBA" id="ARBA00022801"/>
    </source>
</evidence>
<dbReference type="Proteomes" id="UP000215931">
    <property type="component" value="Unassembled WGS sequence"/>
</dbReference>
<evidence type="ECO:0000256" key="11">
    <source>
        <dbReference type="ARBA" id="ARBA00093666"/>
    </source>
</evidence>
<dbReference type="Pfam" id="PF05951">
    <property type="entry name" value="Peptidase_M15_2"/>
    <property type="match status" value="1"/>
</dbReference>
<dbReference type="GO" id="GO:0046872">
    <property type="term" value="F:metal ion binding"/>
    <property type="evidence" value="ECO:0007669"/>
    <property type="project" value="UniProtKB-KW"/>
</dbReference>
<evidence type="ECO:0000256" key="10">
    <source>
        <dbReference type="ARBA" id="ARBA00093448"/>
    </source>
</evidence>
<dbReference type="AlphaFoldDB" id="A0A271KN10"/>
<feature type="compositionally biased region" description="Low complexity" evidence="12">
    <location>
        <begin position="256"/>
        <end position="280"/>
    </location>
</feature>
<feature type="region of interest" description="Disordered" evidence="12">
    <location>
        <begin position="250"/>
        <end position="284"/>
    </location>
</feature>
<name>A0A271KN10_9HYPH</name>
<keyword evidence="6" id="KW-0378">Hydrolase</keyword>
<gene>
    <name evidence="14" type="ORF">CIT31_01800</name>
</gene>
<evidence type="ECO:0000256" key="8">
    <source>
        <dbReference type="ARBA" id="ARBA00023049"/>
    </source>
</evidence>
<organism evidence="14 15">
    <name type="scientific">Mesorhizobium wenxiniae</name>
    <dbReference type="NCBI Taxonomy" id="2014805"/>
    <lineage>
        <taxon>Bacteria</taxon>
        <taxon>Pseudomonadati</taxon>
        <taxon>Pseudomonadota</taxon>
        <taxon>Alphaproteobacteria</taxon>
        <taxon>Hyphomicrobiales</taxon>
        <taxon>Phyllobacteriaceae</taxon>
        <taxon>Mesorhizobium</taxon>
    </lineage>
</organism>
<keyword evidence="5 13" id="KW-0732">Signal</keyword>
<dbReference type="PANTHER" id="PTHR37425">
    <property type="match status" value="1"/>
</dbReference>
<dbReference type="GO" id="GO:0071555">
    <property type="term" value="P:cell wall organization"/>
    <property type="evidence" value="ECO:0007669"/>
    <property type="project" value="UniProtKB-KW"/>
</dbReference>
<dbReference type="InterPro" id="IPR009045">
    <property type="entry name" value="Zn_M74/Hedgehog-like"/>
</dbReference>
<dbReference type="InterPro" id="IPR010275">
    <property type="entry name" value="MepK"/>
</dbReference>
<comment type="similarity">
    <text evidence="10">Belongs to the peptidase M15 family.</text>
</comment>
<dbReference type="OrthoDB" id="9782994at2"/>
<keyword evidence="8" id="KW-0482">Metalloprotease</keyword>
<evidence type="ECO:0000256" key="12">
    <source>
        <dbReference type="SAM" id="MobiDB-lite"/>
    </source>
</evidence>
<feature type="region of interest" description="Disordered" evidence="12">
    <location>
        <begin position="437"/>
        <end position="465"/>
    </location>
</feature>
<keyword evidence="4" id="KW-0479">Metal-binding</keyword>
<evidence type="ECO:0000256" key="1">
    <source>
        <dbReference type="ARBA" id="ARBA00001947"/>
    </source>
</evidence>
<evidence type="ECO:0000256" key="7">
    <source>
        <dbReference type="ARBA" id="ARBA00022833"/>
    </source>
</evidence>
<evidence type="ECO:0000313" key="14">
    <source>
        <dbReference type="EMBL" id="PAP97218.1"/>
    </source>
</evidence>
<evidence type="ECO:0000256" key="13">
    <source>
        <dbReference type="SAM" id="SignalP"/>
    </source>
</evidence>
<dbReference type="CDD" id="cd14844">
    <property type="entry name" value="Zn-DD-carboxypeptidase_like"/>
    <property type="match status" value="1"/>
</dbReference>
<proteinExistence type="inferred from homology"/>
<dbReference type="PANTHER" id="PTHR37425:SF1">
    <property type="entry name" value="OUTER MEMBRANE PROTEIN"/>
    <property type="match status" value="1"/>
</dbReference>